<dbReference type="PANTHER" id="PTHR31190:SF142">
    <property type="entry name" value="ETHYLENE-RESPONSIVE TRANSCRIPTION FACTOR RAP2-3"/>
    <property type="match status" value="1"/>
</dbReference>
<dbReference type="PANTHER" id="PTHR31190">
    <property type="entry name" value="DNA-BINDING DOMAIN"/>
    <property type="match status" value="1"/>
</dbReference>
<feature type="region of interest" description="Disordered" evidence="7">
    <location>
        <begin position="152"/>
        <end position="176"/>
    </location>
</feature>
<keyword evidence="5" id="KW-0539">Nucleus</keyword>
<comment type="similarity">
    <text evidence="6">Belongs to the AP2/ERF transcription factor family. ERF subfamily.</text>
</comment>
<dbReference type="EMBL" id="JARAOO010000009">
    <property type="protein sequence ID" value="KAJ7955148.1"/>
    <property type="molecule type" value="Genomic_DNA"/>
</dbReference>
<keyword evidence="3" id="KW-0238">DNA-binding</keyword>
<dbReference type="AlphaFoldDB" id="A0AAD7LC45"/>
<dbReference type="InterPro" id="IPR044808">
    <property type="entry name" value="ERF_plant"/>
</dbReference>
<organism evidence="9 10">
    <name type="scientific">Quillaja saponaria</name>
    <name type="common">Soap bark tree</name>
    <dbReference type="NCBI Taxonomy" id="32244"/>
    <lineage>
        <taxon>Eukaryota</taxon>
        <taxon>Viridiplantae</taxon>
        <taxon>Streptophyta</taxon>
        <taxon>Embryophyta</taxon>
        <taxon>Tracheophyta</taxon>
        <taxon>Spermatophyta</taxon>
        <taxon>Magnoliopsida</taxon>
        <taxon>eudicotyledons</taxon>
        <taxon>Gunneridae</taxon>
        <taxon>Pentapetalae</taxon>
        <taxon>rosids</taxon>
        <taxon>fabids</taxon>
        <taxon>Fabales</taxon>
        <taxon>Quillajaceae</taxon>
        <taxon>Quillaja</taxon>
    </lineage>
</organism>
<keyword evidence="2" id="KW-0805">Transcription regulation</keyword>
<evidence type="ECO:0000256" key="4">
    <source>
        <dbReference type="ARBA" id="ARBA00023163"/>
    </source>
</evidence>
<evidence type="ECO:0000256" key="3">
    <source>
        <dbReference type="ARBA" id="ARBA00023125"/>
    </source>
</evidence>
<dbReference type="PRINTS" id="PR00367">
    <property type="entry name" value="ETHRSPELEMNT"/>
</dbReference>
<dbReference type="FunFam" id="3.30.730.10:FF:000001">
    <property type="entry name" value="Ethylene-responsive transcription factor 2"/>
    <property type="match status" value="1"/>
</dbReference>
<dbReference type="GO" id="GO:0005634">
    <property type="term" value="C:nucleus"/>
    <property type="evidence" value="ECO:0007669"/>
    <property type="project" value="UniProtKB-SubCell"/>
</dbReference>
<dbReference type="InterPro" id="IPR036955">
    <property type="entry name" value="AP2/ERF_dom_sf"/>
</dbReference>
<comment type="caution">
    <text evidence="9">The sequence shown here is derived from an EMBL/GenBank/DDBJ whole genome shotgun (WGS) entry which is preliminary data.</text>
</comment>
<dbReference type="CDD" id="cd00018">
    <property type="entry name" value="AP2"/>
    <property type="match status" value="1"/>
</dbReference>
<evidence type="ECO:0000259" key="8">
    <source>
        <dbReference type="PROSITE" id="PS51032"/>
    </source>
</evidence>
<dbReference type="SUPFAM" id="SSF54171">
    <property type="entry name" value="DNA-binding domain"/>
    <property type="match status" value="1"/>
</dbReference>
<feature type="compositionally biased region" description="Low complexity" evidence="7">
    <location>
        <begin position="160"/>
        <end position="172"/>
    </location>
</feature>
<evidence type="ECO:0000313" key="10">
    <source>
        <dbReference type="Proteomes" id="UP001163823"/>
    </source>
</evidence>
<dbReference type="PROSITE" id="PS51032">
    <property type="entry name" value="AP2_ERF"/>
    <property type="match status" value="1"/>
</dbReference>
<sequence length="271" mass="30350">MCGGAIISNYIAVKRGRKLTSEDLWADLDTISDLLGFGPDSNKDQQTQQFDHKVGIAVSSEKIEKKHQVAEPENAAEKIIAQPQPQPQPHQKQRIRKNVYRGIRQRPWGKWAAEIRDPQKGVRVWLGTYNTAEEAARAYDEAAKRIRGDKAKLNFPHSPTPTLAEAPESAPPAKKRCIDPELTQPSYQPTGIAGPPLTPPLHFTGYNYAYPSPPSEGDLELELKQQISSLESFLGLEPEQQVTQLSGNSEFDSIDLWLLDDLVTHHRQRAF</sequence>
<evidence type="ECO:0000256" key="5">
    <source>
        <dbReference type="ARBA" id="ARBA00023242"/>
    </source>
</evidence>
<feature type="domain" description="AP2/ERF" evidence="8">
    <location>
        <begin position="99"/>
        <end position="156"/>
    </location>
</feature>
<accession>A0AAD7LC45</accession>
<dbReference type="Proteomes" id="UP001163823">
    <property type="component" value="Chromosome 9"/>
</dbReference>
<dbReference type="Gene3D" id="3.30.730.10">
    <property type="entry name" value="AP2/ERF domain"/>
    <property type="match status" value="1"/>
</dbReference>
<proteinExistence type="inferred from homology"/>
<dbReference type="InterPro" id="IPR016177">
    <property type="entry name" value="DNA-bd_dom_sf"/>
</dbReference>
<evidence type="ECO:0000256" key="6">
    <source>
        <dbReference type="ARBA" id="ARBA00024343"/>
    </source>
</evidence>
<dbReference type="InterPro" id="IPR001471">
    <property type="entry name" value="AP2/ERF_dom"/>
</dbReference>
<gene>
    <name evidence="9" type="ORF">O6P43_021786</name>
</gene>
<dbReference type="Pfam" id="PF00847">
    <property type="entry name" value="AP2"/>
    <property type="match status" value="1"/>
</dbReference>
<comment type="subcellular location">
    <subcellularLocation>
        <location evidence="1">Nucleus</location>
    </subcellularLocation>
</comment>
<reference evidence="9" key="1">
    <citation type="journal article" date="2023" name="Science">
        <title>Elucidation of the pathway for biosynthesis of saponin adjuvants from the soapbark tree.</title>
        <authorList>
            <person name="Reed J."/>
            <person name="Orme A."/>
            <person name="El-Demerdash A."/>
            <person name="Owen C."/>
            <person name="Martin L.B.B."/>
            <person name="Misra R.C."/>
            <person name="Kikuchi S."/>
            <person name="Rejzek M."/>
            <person name="Martin A.C."/>
            <person name="Harkess A."/>
            <person name="Leebens-Mack J."/>
            <person name="Louveau T."/>
            <person name="Stephenson M.J."/>
            <person name="Osbourn A."/>
        </authorList>
    </citation>
    <scope>NUCLEOTIDE SEQUENCE</scope>
    <source>
        <strain evidence="9">S10</strain>
    </source>
</reference>
<keyword evidence="10" id="KW-1185">Reference proteome</keyword>
<evidence type="ECO:0000313" key="9">
    <source>
        <dbReference type="EMBL" id="KAJ7955148.1"/>
    </source>
</evidence>
<keyword evidence="4" id="KW-0804">Transcription</keyword>
<dbReference type="SMART" id="SM00380">
    <property type="entry name" value="AP2"/>
    <property type="match status" value="1"/>
</dbReference>
<evidence type="ECO:0000256" key="1">
    <source>
        <dbReference type="ARBA" id="ARBA00004123"/>
    </source>
</evidence>
<name>A0AAD7LC45_QUISA</name>
<dbReference type="GO" id="GO:0009873">
    <property type="term" value="P:ethylene-activated signaling pathway"/>
    <property type="evidence" value="ECO:0007669"/>
    <property type="project" value="InterPro"/>
</dbReference>
<dbReference type="GO" id="GO:0003700">
    <property type="term" value="F:DNA-binding transcription factor activity"/>
    <property type="evidence" value="ECO:0007669"/>
    <property type="project" value="InterPro"/>
</dbReference>
<evidence type="ECO:0000256" key="2">
    <source>
        <dbReference type="ARBA" id="ARBA00023015"/>
    </source>
</evidence>
<protein>
    <submittedName>
        <fullName evidence="9">Ethylene-responsive transcription factor</fullName>
    </submittedName>
</protein>
<dbReference type="KEGG" id="qsa:O6P43_021786"/>
<evidence type="ECO:0000256" key="7">
    <source>
        <dbReference type="SAM" id="MobiDB-lite"/>
    </source>
</evidence>
<dbReference type="GO" id="GO:0003677">
    <property type="term" value="F:DNA binding"/>
    <property type="evidence" value="ECO:0007669"/>
    <property type="project" value="UniProtKB-KW"/>
</dbReference>